<dbReference type="GO" id="GO:0007169">
    <property type="term" value="P:cell surface receptor protein tyrosine kinase signaling pathway"/>
    <property type="evidence" value="ECO:0007669"/>
    <property type="project" value="TreeGrafter"/>
</dbReference>
<evidence type="ECO:0000313" key="3">
    <source>
        <dbReference type="EMBL" id="ELU08368.1"/>
    </source>
</evidence>
<protein>
    <recommendedName>
        <fullName evidence="2">PH domain-containing protein</fullName>
    </recommendedName>
</protein>
<keyword evidence="5" id="KW-1185">Reference proteome</keyword>
<dbReference type="PANTHER" id="PTHR21258:SF62">
    <property type="entry name" value="INSULIN RECEPTOR SUBSTRATE 1"/>
    <property type="match status" value="1"/>
</dbReference>
<reference evidence="3 5" key="2">
    <citation type="journal article" date="2013" name="Nature">
        <title>Insights into bilaterian evolution from three spiralian genomes.</title>
        <authorList>
            <person name="Simakov O."/>
            <person name="Marletaz F."/>
            <person name="Cho S.J."/>
            <person name="Edsinger-Gonzales E."/>
            <person name="Havlak P."/>
            <person name="Hellsten U."/>
            <person name="Kuo D.H."/>
            <person name="Larsson T."/>
            <person name="Lv J."/>
            <person name="Arendt D."/>
            <person name="Savage R."/>
            <person name="Osoegawa K."/>
            <person name="de Jong P."/>
            <person name="Grimwood J."/>
            <person name="Chapman J.A."/>
            <person name="Shapiro H."/>
            <person name="Aerts A."/>
            <person name="Otillar R.P."/>
            <person name="Terry A.Y."/>
            <person name="Boore J.L."/>
            <person name="Grigoriev I.V."/>
            <person name="Lindberg D.R."/>
            <person name="Seaver E.C."/>
            <person name="Weisblat D.A."/>
            <person name="Putnam N.H."/>
            <person name="Rokhsar D.S."/>
        </authorList>
    </citation>
    <scope>NUCLEOTIDE SEQUENCE</scope>
    <source>
        <strain evidence="3 5">I ESC-2004</strain>
    </source>
</reference>
<accession>R7UQI2</accession>
<dbReference type="AlphaFoldDB" id="R7UQI2"/>
<dbReference type="EMBL" id="AMQN01001080">
    <property type="status" value="NOT_ANNOTATED_CDS"/>
    <property type="molecule type" value="Genomic_DNA"/>
</dbReference>
<evidence type="ECO:0000313" key="5">
    <source>
        <dbReference type="Proteomes" id="UP000014760"/>
    </source>
</evidence>
<feature type="region of interest" description="Disordered" evidence="1">
    <location>
        <begin position="174"/>
        <end position="242"/>
    </location>
</feature>
<feature type="region of interest" description="Disordered" evidence="1">
    <location>
        <begin position="500"/>
        <end position="543"/>
    </location>
</feature>
<gene>
    <name evidence="3" type="ORF">CAPTEDRAFT_213274</name>
</gene>
<dbReference type="InterPro" id="IPR002404">
    <property type="entry name" value="IRS_PTB"/>
</dbReference>
<dbReference type="EMBL" id="KB299137">
    <property type="protein sequence ID" value="ELU08368.1"/>
    <property type="molecule type" value="Genomic_DNA"/>
</dbReference>
<evidence type="ECO:0000313" key="4">
    <source>
        <dbReference type="EnsemblMetazoa" id="CapteP213274"/>
    </source>
</evidence>
<dbReference type="SMART" id="SM01244">
    <property type="entry name" value="IRS"/>
    <property type="match status" value="1"/>
</dbReference>
<feature type="compositionally biased region" description="Low complexity" evidence="1">
    <location>
        <begin position="400"/>
        <end position="413"/>
    </location>
</feature>
<name>R7UQI2_CAPTE</name>
<dbReference type="PROSITE" id="PS50003">
    <property type="entry name" value="PH_DOMAIN"/>
    <property type="match status" value="1"/>
</dbReference>
<reference evidence="5" key="1">
    <citation type="submission" date="2012-12" db="EMBL/GenBank/DDBJ databases">
        <authorList>
            <person name="Hellsten U."/>
            <person name="Grimwood J."/>
            <person name="Chapman J.A."/>
            <person name="Shapiro H."/>
            <person name="Aerts A."/>
            <person name="Otillar R.P."/>
            <person name="Terry A.Y."/>
            <person name="Boore J.L."/>
            <person name="Simakov O."/>
            <person name="Marletaz F."/>
            <person name="Cho S.-J."/>
            <person name="Edsinger-Gonzales E."/>
            <person name="Havlak P."/>
            <person name="Kuo D.-H."/>
            <person name="Larsson T."/>
            <person name="Lv J."/>
            <person name="Arendt D."/>
            <person name="Savage R."/>
            <person name="Osoegawa K."/>
            <person name="de Jong P."/>
            <person name="Lindberg D.R."/>
            <person name="Seaver E.C."/>
            <person name="Weisblat D.A."/>
            <person name="Putnam N.H."/>
            <person name="Grigoriev I.V."/>
            <person name="Rokhsar D.S."/>
        </authorList>
    </citation>
    <scope>NUCLEOTIDE SEQUENCE</scope>
    <source>
        <strain evidence="5">I ESC-2004</strain>
    </source>
</reference>
<proteinExistence type="predicted"/>
<sequence>MSSNKSNSEKMKFVLMTSSAVAKQQNMDKQRLHSVTMATRLGALHGSDIVKTGYLHIKRPPSKQPVKLRIKTWQKRFLVLRDESFQDGTTMLEIFNSQQDWLHDPFNAKVYTVDLQNVSHVEEYRDSKSHPCAFVVTRRGRSPLVIGAENELEMNQWLVAIKFLADKLKSIESKDRRPSCPSFLRLTTRTPQGPRKGNTYSPPPSTEPFNLTPRKGSDSSKLSTSPPTAVRNGKSVQDTFPVTIQPTESSEKRRIATNCLLTIRDNDILLADAETHQELLKWSVIHIRKFKSDTVGTGLDQITLEASQQAGSASGVFSFTTYCGPEIIDRVRQAKRRQSSDRVCRNLEQQMERLKNSLALPPLTPIERAPSAPCLFESPRAALPLPPVPPRDDVVRRKQSTTSSSSGSSASSTRDFLDQPVNLLPGKQIMLGSGYLDLLDVESSEKAEEKIVLKREFSLDDLVATLSDDESVVDNDQQGSIRQDSGFIDTFDALRVTTALHRHDNEDDATPPPLPPRDRSGSKVTPTRSRSPTEEPENIMTHL</sequence>
<dbReference type="InterPro" id="IPR011993">
    <property type="entry name" value="PH-like_dom_sf"/>
</dbReference>
<dbReference type="InterPro" id="IPR001849">
    <property type="entry name" value="PH_domain"/>
</dbReference>
<dbReference type="SUPFAM" id="SSF50729">
    <property type="entry name" value="PH domain-like"/>
    <property type="match status" value="2"/>
</dbReference>
<dbReference type="GO" id="GO:0005737">
    <property type="term" value="C:cytoplasm"/>
    <property type="evidence" value="ECO:0007669"/>
    <property type="project" value="TreeGrafter"/>
</dbReference>
<dbReference type="Pfam" id="PF02174">
    <property type="entry name" value="IRS"/>
    <property type="match status" value="1"/>
</dbReference>
<dbReference type="CDD" id="cd00821">
    <property type="entry name" value="PH"/>
    <property type="match status" value="1"/>
</dbReference>
<dbReference type="Proteomes" id="UP000014760">
    <property type="component" value="Unassembled WGS sequence"/>
</dbReference>
<dbReference type="InterPro" id="IPR050996">
    <property type="entry name" value="Docking_Protein_DOK"/>
</dbReference>
<dbReference type="Gene3D" id="2.30.29.30">
    <property type="entry name" value="Pleckstrin-homology domain (PH domain)/Phosphotyrosine-binding domain (PTB)"/>
    <property type="match status" value="2"/>
</dbReference>
<reference evidence="4" key="3">
    <citation type="submission" date="2015-06" db="UniProtKB">
        <authorList>
            <consortium name="EnsemblMetazoa"/>
        </authorList>
    </citation>
    <scope>IDENTIFICATION</scope>
</reference>
<dbReference type="HOGENOM" id="CLU_501771_0_0_1"/>
<feature type="region of interest" description="Disordered" evidence="1">
    <location>
        <begin position="377"/>
        <end position="417"/>
    </location>
</feature>
<evidence type="ECO:0000256" key="1">
    <source>
        <dbReference type="SAM" id="MobiDB-lite"/>
    </source>
</evidence>
<evidence type="ECO:0000259" key="2">
    <source>
        <dbReference type="PROSITE" id="PS50003"/>
    </source>
</evidence>
<dbReference type="EnsemblMetazoa" id="CapteT213274">
    <property type="protein sequence ID" value="CapteP213274"/>
    <property type="gene ID" value="CapteG213274"/>
</dbReference>
<feature type="domain" description="PH" evidence="2">
    <location>
        <begin position="48"/>
        <end position="166"/>
    </location>
</feature>
<dbReference type="STRING" id="283909.R7UQI2"/>
<dbReference type="SMART" id="SM00233">
    <property type="entry name" value="PH"/>
    <property type="match status" value="1"/>
</dbReference>
<organism evidence="3">
    <name type="scientific">Capitella teleta</name>
    <name type="common">Polychaete worm</name>
    <dbReference type="NCBI Taxonomy" id="283909"/>
    <lineage>
        <taxon>Eukaryota</taxon>
        <taxon>Metazoa</taxon>
        <taxon>Spiralia</taxon>
        <taxon>Lophotrochozoa</taxon>
        <taxon>Annelida</taxon>
        <taxon>Polychaeta</taxon>
        <taxon>Sedentaria</taxon>
        <taxon>Scolecida</taxon>
        <taxon>Capitellidae</taxon>
        <taxon>Capitella</taxon>
    </lineage>
</organism>
<dbReference type="PANTHER" id="PTHR21258">
    <property type="entry name" value="DOCKING PROTEIN RELATED"/>
    <property type="match status" value="1"/>
</dbReference>
<dbReference type="OrthoDB" id="6020914at2759"/>
<dbReference type="Pfam" id="PF00169">
    <property type="entry name" value="PH"/>
    <property type="match status" value="1"/>
</dbReference>